<protein>
    <submittedName>
        <fullName evidence="1">Uncharacterized protein</fullName>
    </submittedName>
</protein>
<gene>
    <name evidence="1" type="ORF">MiSe_65650</name>
</gene>
<dbReference type="AlphaFoldDB" id="A0AAV3XJH7"/>
<keyword evidence="2" id="KW-1185">Reference proteome</keyword>
<evidence type="ECO:0000313" key="1">
    <source>
        <dbReference type="EMBL" id="GET41751.1"/>
    </source>
</evidence>
<comment type="caution">
    <text evidence="1">The sequence shown here is derived from an EMBL/GenBank/DDBJ whole genome shotgun (WGS) entry which is preliminary data.</text>
</comment>
<dbReference type="EMBL" id="BLAY01000133">
    <property type="protein sequence ID" value="GET41751.1"/>
    <property type="molecule type" value="Genomic_DNA"/>
</dbReference>
<accession>A0AAV3XJH7</accession>
<name>A0AAV3XJH7_9CYAN</name>
<evidence type="ECO:0000313" key="2">
    <source>
        <dbReference type="Proteomes" id="UP001050975"/>
    </source>
</evidence>
<proteinExistence type="predicted"/>
<organism evidence="1 2">
    <name type="scientific">Microseira wollei NIES-4236</name>
    <dbReference type="NCBI Taxonomy" id="2530354"/>
    <lineage>
        <taxon>Bacteria</taxon>
        <taxon>Bacillati</taxon>
        <taxon>Cyanobacteriota</taxon>
        <taxon>Cyanophyceae</taxon>
        <taxon>Oscillatoriophycideae</taxon>
        <taxon>Aerosakkonematales</taxon>
        <taxon>Aerosakkonemataceae</taxon>
        <taxon>Microseira</taxon>
    </lineage>
</organism>
<reference evidence="1" key="1">
    <citation type="submission" date="2019-10" db="EMBL/GenBank/DDBJ databases">
        <title>Draft genome sequece of Microseira wollei NIES-4236.</title>
        <authorList>
            <person name="Yamaguchi H."/>
            <person name="Suzuki S."/>
            <person name="Kawachi M."/>
        </authorList>
    </citation>
    <scope>NUCLEOTIDE SEQUENCE</scope>
    <source>
        <strain evidence="1">NIES-4236</strain>
    </source>
</reference>
<sequence length="133" mass="14697">MTRLIYDEFAKDYLSELLSPIGTVTPSRDVNSEVREIDVYFTPGTATADYVETRGILGKMATTRALFEPFRNPVSVSEVRSCVSKLLIVLSELQLARICPSGLNATELTLSESPERVQISLPVFTCHSLIVLS</sequence>
<dbReference type="Proteomes" id="UP001050975">
    <property type="component" value="Unassembled WGS sequence"/>
</dbReference>